<evidence type="ECO:0000256" key="2">
    <source>
        <dbReference type="SAM" id="Phobius"/>
    </source>
</evidence>
<keyword evidence="4" id="KW-0645">Protease</keyword>
<dbReference type="Pfam" id="PF02517">
    <property type="entry name" value="Rce1-like"/>
    <property type="match status" value="1"/>
</dbReference>
<keyword evidence="2" id="KW-0472">Membrane</keyword>
<feature type="transmembrane region" description="Helical" evidence="2">
    <location>
        <begin position="103"/>
        <end position="121"/>
    </location>
</feature>
<evidence type="ECO:0000256" key="1">
    <source>
        <dbReference type="ARBA" id="ARBA00009067"/>
    </source>
</evidence>
<dbReference type="EMBL" id="LT906454">
    <property type="protein sequence ID" value="SNV47618.1"/>
    <property type="molecule type" value="Genomic_DNA"/>
</dbReference>
<feature type="transmembrane region" description="Helical" evidence="2">
    <location>
        <begin position="12"/>
        <end position="36"/>
    </location>
</feature>
<dbReference type="InterPro" id="IPR003675">
    <property type="entry name" value="Rce1/LyrA-like_dom"/>
</dbReference>
<organism evidence="4 5">
    <name type="scientific">Streptococcus acidominimus</name>
    <dbReference type="NCBI Taxonomy" id="1326"/>
    <lineage>
        <taxon>Bacteria</taxon>
        <taxon>Bacillati</taxon>
        <taxon>Bacillota</taxon>
        <taxon>Bacilli</taxon>
        <taxon>Lactobacillales</taxon>
        <taxon>Streptococcaceae</taxon>
        <taxon>Streptococcus</taxon>
    </lineage>
</organism>
<dbReference type="OrthoDB" id="2414621at2"/>
<proteinExistence type="inferred from homology"/>
<feature type="transmembrane region" description="Helical" evidence="2">
    <location>
        <begin position="128"/>
        <end position="149"/>
    </location>
</feature>
<dbReference type="GO" id="GO:0006508">
    <property type="term" value="P:proteolysis"/>
    <property type="evidence" value="ECO:0007669"/>
    <property type="project" value="UniProtKB-KW"/>
</dbReference>
<keyword evidence="2" id="KW-1133">Transmembrane helix</keyword>
<dbReference type="RefSeq" id="WP_029691451.1">
    <property type="nucleotide sequence ID" value="NZ_LT906454.1"/>
</dbReference>
<dbReference type="GO" id="GO:0004175">
    <property type="term" value="F:endopeptidase activity"/>
    <property type="evidence" value="ECO:0007669"/>
    <property type="project" value="UniProtKB-ARBA"/>
</dbReference>
<evidence type="ECO:0000259" key="3">
    <source>
        <dbReference type="Pfam" id="PF02517"/>
    </source>
</evidence>
<dbReference type="KEGG" id="saco:SAME_02387"/>
<dbReference type="AlphaFoldDB" id="A0A239XNY8"/>
<evidence type="ECO:0000313" key="5">
    <source>
        <dbReference type="Proteomes" id="UP000215144"/>
    </source>
</evidence>
<name>A0A239XNY8_STRAI</name>
<dbReference type="GO" id="GO:0080120">
    <property type="term" value="P:CAAX-box protein maturation"/>
    <property type="evidence" value="ECO:0007669"/>
    <property type="project" value="UniProtKB-ARBA"/>
</dbReference>
<keyword evidence="2" id="KW-0812">Transmembrane</keyword>
<feature type="transmembrane region" description="Helical" evidence="2">
    <location>
        <begin position="82"/>
        <end position="97"/>
    </location>
</feature>
<protein>
    <submittedName>
        <fullName evidence="4">Metal-dependent membrane protease</fullName>
    </submittedName>
</protein>
<sequence length="193" mass="22729">MIKKIEYKSLVISLGLIVIASLCYALGTSILFIASFSSIENMYLASLITFMILGFIVLPYTISRNHLREEKYHEVTFDFKQYVVIAIIIFMVNHFFIQSDEYFHQMIISMCEEFLFRYVIYRMLRRDYNYIVAILLTSILFGFILHMDYPIMDNLLIRTPLGILFSIFATKFGLQYAIAGHWLYNLIVSKILF</sequence>
<feature type="transmembrane region" description="Helical" evidence="2">
    <location>
        <begin position="161"/>
        <end position="184"/>
    </location>
</feature>
<reference evidence="4 5" key="1">
    <citation type="submission" date="2017-06" db="EMBL/GenBank/DDBJ databases">
        <authorList>
            <consortium name="Pathogen Informatics"/>
        </authorList>
    </citation>
    <scope>NUCLEOTIDE SEQUENCE [LARGE SCALE GENOMIC DNA]</scope>
    <source>
        <strain evidence="4 5">NCTC11291</strain>
    </source>
</reference>
<dbReference type="Proteomes" id="UP000215144">
    <property type="component" value="Chromosome 1"/>
</dbReference>
<accession>A0A239XNY8</accession>
<gene>
    <name evidence="4" type="ORF">SAMEA4504048_02387</name>
</gene>
<keyword evidence="4" id="KW-0378">Hydrolase</keyword>
<feature type="domain" description="CAAX prenyl protease 2/Lysostaphin resistance protein A-like" evidence="3">
    <location>
        <begin position="107"/>
        <end position="187"/>
    </location>
</feature>
<dbReference type="GeneID" id="301157023"/>
<comment type="similarity">
    <text evidence="1">Belongs to the UPF0177 family.</text>
</comment>
<feature type="transmembrane region" description="Helical" evidence="2">
    <location>
        <begin position="42"/>
        <end position="62"/>
    </location>
</feature>
<evidence type="ECO:0000313" key="4">
    <source>
        <dbReference type="EMBL" id="SNV47618.1"/>
    </source>
</evidence>